<dbReference type="InterPro" id="IPR050775">
    <property type="entry name" value="FAD-binding_Monooxygenases"/>
</dbReference>
<evidence type="ECO:0000313" key="6">
    <source>
        <dbReference type="Proteomes" id="UP000054266"/>
    </source>
</evidence>
<keyword evidence="4" id="KW-0560">Oxidoreductase</keyword>
<keyword evidence="2" id="KW-0274">FAD</keyword>
<accession>A0A0D2FJR6</accession>
<dbReference type="Proteomes" id="UP000054266">
    <property type="component" value="Unassembled WGS sequence"/>
</dbReference>
<evidence type="ECO:0000256" key="3">
    <source>
        <dbReference type="ARBA" id="ARBA00022857"/>
    </source>
</evidence>
<protein>
    <recommendedName>
        <fullName evidence="7">FAD/NAD(P)-binding domain-containing protein</fullName>
    </recommendedName>
</protein>
<keyword evidence="6" id="KW-1185">Reference proteome</keyword>
<dbReference type="GO" id="GO:0050660">
    <property type="term" value="F:flavin adenine dinucleotide binding"/>
    <property type="evidence" value="ECO:0007669"/>
    <property type="project" value="InterPro"/>
</dbReference>
<dbReference type="PANTHER" id="PTHR43098:SF5">
    <property type="entry name" value="DUAL-FUNCTIONAL MONOOXYGENASE_METHYLTRANSFERASE PSOF"/>
    <property type="match status" value="1"/>
</dbReference>
<dbReference type="InterPro" id="IPR020946">
    <property type="entry name" value="Flavin_mOase-like"/>
</dbReference>
<keyword evidence="3" id="KW-0521">NADP</keyword>
<evidence type="ECO:0000256" key="2">
    <source>
        <dbReference type="ARBA" id="ARBA00022827"/>
    </source>
</evidence>
<dbReference type="Pfam" id="PF00743">
    <property type="entry name" value="FMO-like"/>
    <property type="match status" value="1"/>
</dbReference>
<evidence type="ECO:0000313" key="5">
    <source>
        <dbReference type="EMBL" id="KIW68358.1"/>
    </source>
</evidence>
<evidence type="ECO:0000256" key="4">
    <source>
        <dbReference type="ARBA" id="ARBA00023002"/>
    </source>
</evidence>
<name>A0A0D2FJR6_9EURO</name>
<dbReference type="SUPFAM" id="SSF51905">
    <property type="entry name" value="FAD/NAD(P)-binding domain"/>
    <property type="match status" value="1"/>
</dbReference>
<keyword evidence="1" id="KW-0285">Flavoprotein</keyword>
<dbReference type="GO" id="GO:0050661">
    <property type="term" value="F:NADP binding"/>
    <property type="evidence" value="ECO:0007669"/>
    <property type="project" value="InterPro"/>
</dbReference>
<gene>
    <name evidence="5" type="ORF">PV04_04311</name>
</gene>
<proteinExistence type="predicted"/>
<evidence type="ECO:0008006" key="7">
    <source>
        <dbReference type="Google" id="ProtNLM"/>
    </source>
</evidence>
<dbReference type="EMBL" id="KN846958">
    <property type="protein sequence ID" value="KIW68358.1"/>
    <property type="molecule type" value="Genomic_DNA"/>
</dbReference>
<dbReference type="HOGENOM" id="CLU_006937_8_1_1"/>
<reference evidence="5 6" key="1">
    <citation type="submission" date="2015-01" db="EMBL/GenBank/DDBJ databases">
        <title>The Genome Sequence of Capronia semiimmersa CBS27337.</title>
        <authorList>
            <consortium name="The Broad Institute Genomics Platform"/>
            <person name="Cuomo C."/>
            <person name="de Hoog S."/>
            <person name="Gorbushina A."/>
            <person name="Stielow B."/>
            <person name="Teixiera M."/>
            <person name="Abouelleil A."/>
            <person name="Chapman S.B."/>
            <person name="Priest M."/>
            <person name="Young S.K."/>
            <person name="Wortman J."/>
            <person name="Nusbaum C."/>
            <person name="Birren B."/>
        </authorList>
    </citation>
    <scope>NUCLEOTIDE SEQUENCE [LARGE SCALE GENOMIC DNA]</scope>
    <source>
        <strain evidence="5 6">CBS 27337</strain>
    </source>
</reference>
<dbReference type="InterPro" id="IPR036188">
    <property type="entry name" value="FAD/NAD-bd_sf"/>
</dbReference>
<sequence>MHDTPYHDAVIVGAGFGEIYQLYSLLKLGLSVRGLEKGDDLGGTWFWNRYPGTMSDTQSFLYRYSWDKEDISTYPWAENYLDAKEILSYLNHVVKRHNLREHVQFGVEVLSAKWQEADGMWLVGTQRGPYRARYLITSIGLLSERVGVIGNGSTGVQLITKLGKEEQVKSLVCFQRHPQYSVPAGKRAVTKEERELINSTYDDIWARARLSFGGMGVEESKTPAMSVTPEERERIYQSAWDEGGGIRFFRGTFSDLTVNEQANQTACDFIKRKFGQIVKDPVKRQKLLPTELYIRRPLCGTGYYEQFNRDNVDIVDIGHNPIAEFVGGGIRLSDGTIHELDVVICETGVNAFDGAYRKIHIHGRDGLLLNDHRAKGATSNMGVSVPNFPNLLMILGPQSPLGNVPPMIEAQVDFITAAISRAEGHRRQKADPSSPPITIETTAQGEDEWGRLCAELSDKTLFKKSPSYFYGANVEGKVRSVLIFLCGLGPLVQKLRESREGGFTGFHLF</sequence>
<dbReference type="PANTHER" id="PTHR43098">
    <property type="entry name" value="L-ORNITHINE N(5)-MONOOXYGENASE-RELATED"/>
    <property type="match status" value="1"/>
</dbReference>
<dbReference type="AlphaFoldDB" id="A0A0D2FJR6"/>
<dbReference type="Gene3D" id="3.50.50.60">
    <property type="entry name" value="FAD/NAD(P)-binding domain"/>
    <property type="match status" value="2"/>
</dbReference>
<dbReference type="GO" id="GO:0004499">
    <property type="term" value="F:N,N-dimethylaniline monooxygenase activity"/>
    <property type="evidence" value="ECO:0007669"/>
    <property type="project" value="InterPro"/>
</dbReference>
<organism evidence="5 6">
    <name type="scientific">Phialophora macrospora</name>
    <dbReference type="NCBI Taxonomy" id="1851006"/>
    <lineage>
        <taxon>Eukaryota</taxon>
        <taxon>Fungi</taxon>
        <taxon>Dikarya</taxon>
        <taxon>Ascomycota</taxon>
        <taxon>Pezizomycotina</taxon>
        <taxon>Eurotiomycetes</taxon>
        <taxon>Chaetothyriomycetidae</taxon>
        <taxon>Chaetothyriales</taxon>
        <taxon>Herpotrichiellaceae</taxon>
        <taxon>Phialophora</taxon>
    </lineage>
</organism>
<evidence type="ECO:0000256" key="1">
    <source>
        <dbReference type="ARBA" id="ARBA00022630"/>
    </source>
</evidence>